<gene>
    <name evidence="7" type="ORF">PPACK8108_LOCUS22625</name>
</gene>
<reference evidence="7" key="1">
    <citation type="submission" date="2022-06" db="EMBL/GenBank/DDBJ databases">
        <authorList>
            <consortium name="SYNGENTA / RWTH Aachen University"/>
        </authorList>
    </citation>
    <scope>NUCLEOTIDE SEQUENCE</scope>
</reference>
<feature type="transmembrane region" description="Helical" evidence="6">
    <location>
        <begin position="12"/>
        <end position="30"/>
    </location>
</feature>
<comment type="caution">
    <text evidence="7">The sequence shown here is derived from an EMBL/GenBank/DDBJ whole genome shotgun (WGS) entry which is preliminary data.</text>
</comment>
<dbReference type="InterPro" id="IPR007271">
    <property type="entry name" value="Nuc_sug_transpt"/>
</dbReference>
<evidence type="ECO:0000256" key="3">
    <source>
        <dbReference type="ARBA" id="ARBA00022989"/>
    </source>
</evidence>
<feature type="transmembrane region" description="Helical" evidence="6">
    <location>
        <begin position="251"/>
        <end position="271"/>
    </location>
</feature>
<dbReference type="AlphaFoldDB" id="A0AAV0BN50"/>
<comment type="subcellular location">
    <subcellularLocation>
        <location evidence="1">Membrane</location>
        <topology evidence="1">Multi-pass membrane protein</topology>
    </subcellularLocation>
</comment>
<dbReference type="GO" id="GO:0015165">
    <property type="term" value="F:pyrimidine nucleotide-sugar transmembrane transporter activity"/>
    <property type="evidence" value="ECO:0007669"/>
    <property type="project" value="InterPro"/>
</dbReference>
<feature type="transmembrane region" description="Helical" evidence="6">
    <location>
        <begin position="347"/>
        <end position="367"/>
    </location>
</feature>
<dbReference type="NCBIfam" id="TIGR00803">
    <property type="entry name" value="nst"/>
    <property type="match status" value="1"/>
</dbReference>
<name>A0AAV0BN50_PHAPC</name>
<dbReference type="Pfam" id="PF04142">
    <property type="entry name" value="Nuc_sug_transp"/>
    <property type="match status" value="2"/>
</dbReference>
<keyword evidence="2 6" id="KW-0812">Transmembrane</keyword>
<feature type="region of interest" description="Disordered" evidence="5">
    <location>
        <begin position="449"/>
        <end position="470"/>
    </location>
</feature>
<keyword evidence="4 6" id="KW-0472">Membrane</keyword>
<evidence type="ECO:0000256" key="2">
    <source>
        <dbReference type="ARBA" id="ARBA00022692"/>
    </source>
</evidence>
<keyword evidence="3 6" id="KW-1133">Transmembrane helix</keyword>
<dbReference type="SUPFAM" id="SSF103481">
    <property type="entry name" value="Multidrug resistance efflux transporter EmrE"/>
    <property type="match status" value="1"/>
</dbReference>
<proteinExistence type="predicted"/>
<feature type="transmembrane region" description="Helical" evidence="6">
    <location>
        <begin position="214"/>
        <end position="231"/>
    </location>
</feature>
<accession>A0AAV0BN50</accession>
<evidence type="ECO:0000256" key="4">
    <source>
        <dbReference type="ARBA" id="ARBA00023136"/>
    </source>
</evidence>
<dbReference type="PANTHER" id="PTHR10231">
    <property type="entry name" value="NUCLEOTIDE-SUGAR TRANSMEMBRANE TRANSPORTER"/>
    <property type="match status" value="1"/>
</dbReference>
<evidence type="ECO:0000313" key="8">
    <source>
        <dbReference type="Proteomes" id="UP001153365"/>
    </source>
</evidence>
<evidence type="ECO:0000256" key="1">
    <source>
        <dbReference type="ARBA" id="ARBA00004141"/>
    </source>
</evidence>
<feature type="transmembrane region" description="Helical" evidence="6">
    <location>
        <begin position="320"/>
        <end position="340"/>
    </location>
</feature>
<dbReference type="EMBL" id="CALTRL010005909">
    <property type="protein sequence ID" value="CAH7687786.1"/>
    <property type="molecule type" value="Genomic_DNA"/>
</dbReference>
<organism evidence="7 8">
    <name type="scientific">Phakopsora pachyrhizi</name>
    <name type="common">Asian soybean rust disease fungus</name>
    <dbReference type="NCBI Taxonomy" id="170000"/>
    <lineage>
        <taxon>Eukaryota</taxon>
        <taxon>Fungi</taxon>
        <taxon>Dikarya</taxon>
        <taxon>Basidiomycota</taxon>
        <taxon>Pucciniomycotina</taxon>
        <taxon>Pucciniomycetes</taxon>
        <taxon>Pucciniales</taxon>
        <taxon>Phakopsoraceae</taxon>
        <taxon>Phakopsora</taxon>
    </lineage>
</organism>
<evidence type="ECO:0000256" key="5">
    <source>
        <dbReference type="SAM" id="MobiDB-lite"/>
    </source>
</evidence>
<keyword evidence="8" id="KW-1185">Reference proteome</keyword>
<dbReference type="InterPro" id="IPR037185">
    <property type="entry name" value="EmrE-like"/>
</dbReference>
<feature type="transmembrane region" description="Helical" evidence="6">
    <location>
        <begin position="42"/>
        <end position="64"/>
    </location>
</feature>
<feature type="transmembrane region" description="Helical" evidence="6">
    <location>
        <begin position="283"/>
        <end position="300"/>
    </location>
</feature>
<evidence type="ECO:0000313" key="7">
    <source>
        <dbReference type="EMBL" id="CAH7687786.1"/>
    </source>
</evidence>
<evidence type="ECO:0000256" key="6">
    <source>
        <dbReference type="SAM" id="Phobius"/>
    </source>
</evidence>
<protein>
    <submittedName>
        <fullName evidence="7">Nucleotide-sugar transporter-domain-containing protein</fullName>
    </submittedName>
</protein>
<dbReference type="GO" id="GO:0000139">
    <property type="term" value="C:Golgi membrane"/>
    <property type="evidence" value="ECO:0007669"/>
    <property type="project" value="InterPro"/>
</dbReference>
<dbReference type="Proteomes" id="UP001153365">
    <property type="component" value="Unassembled WGS sequence"/>
</dbReference>
<dbReference type="PIRSF" id="PIRSF005799">
    <property type="entry name" value="UDP-gal_transpt"/>
    <property type="match status" value="1"/>
</dbReference>
<sequence>MASNTLAGIPLKYITLVSLTLQNSLLAILLHHSRTVSNKKLYSASAAVLLNEILKCLISFLVALHNSYNRKISLTNRPHSRGTNNHDIYGTVDSSVQLGESSKWNENEESTGFLRKPQQVSMLEQDFEDWKRSSRGVLPNLLLHSKQILSEIISGDCWKLSIPAILYVIQNNLQFVAAANLDVATFSVTYQLKILTTAMCSVVMLRRRLSASKWISLFFLAVGVALVQLNQTNSSGAKSKMKDHSGTADRFIGFVAVTSACFTSGLAGVYFELVLKSSNKVDLWVRNIQLSLFSLLPALFTSLVTSSSTDGEHLFSNFGFWAWATVLTQVVGGLVTALVIKFADNILKGFATSLSIILSTLAGVFLFGSPFPVGSAFGALVVLMSTFSYNHFSDTPPPSTSSSSLINPFNSSSNPIIARELVSTTTSVSPARSQTPTLQHQYDWSEKIMNEKRSPIRRTTLSGKEKERIS</sequence>